<dbReference type="EMBL" id="BK014997">
    <property type="protein sequence ID" value="DAD86350.1"/>
    <property type="molecule type" value="Genomic_DNA"/>
</dbReference>
<proteinExistence type="predicted"/>
<evidence type="ECO:0000313" key="1">
    <source>
        <dbReference type="EMBL" id="DAD86350.1"/>
    </source>
</evidence>
<organism evidence="1">
    <name type="scientific">Siphoviridae sp. ctsus30</name>
    <dbReference type="NCBI Taxonomy" id="2826488"/>
    <lineage>
        <taxon>Viruses</taxon>
        <taxon>Duplodnaviria</taxon>
        <taxon>Heunggongvirae</taxon>
        <taxon>Uroviricota</taxon>
        <taxon>Caudoviricetes</taxon>
    </lineage>
</organism>
<reference evidence="1" key="1">
    <citation type="journal article" date="2021" name="Proc. Natl. Acad. Sci. U.S.A.">
        <title>A Catalog of Tens of Thousands of Viruses from Human Metagenomes Reveals Hidden Associations with Chronic Diseases.</title>
        <authorList>
            <person name="Tisza M.J."/>
            <person name="Buck C.B."/>
        </authorList>
    </citation>
    <scope>NUCLEOTIDE SEQUENCE</scope>
    <source>
        <strain evidence="1">Ctsus30</strain>
    </source>
</reference>
<protein>
    <submittedName>
        <fullName evidence="1">Rich Immunoreceptor tyrosine-based activation motif</fullName>
    </submittedName>
</protein>
<accession>A0A8S5MVG6</accession>
<sequence length="40" mass="4637">MVYFALTMMWYTSRCYLLTGVAEWISINTSAAKKGETNER</sequence>
<name>A0A8S5MVG6_9CAUD</name>